<dbReference type="Pfam" id="PF05977">
    <property type="entry name" value="MFS_3"/>
    <property type="match status" value="1"/>
</dbReference>
<dbReference type="Proteomes" id="UP000292935">
    <property type="component" value="Unassembled WGS sequence"/>
</dbReference>
<keyword evidence="10" id="KW-1185">Reference proteome</keyword>
<feature type="transmembrane region" description="Helical" evidence="7">
    <location>
        <begin position="332"/>
        <end position="357"/>
    </location>
</feature>
<evidence type="ECO:0000256" key="7">
    <source>
        <dbReference type="SAM" id="Phobius"/>
    </source>
</evidence>
<dbReference type="CDD" id="cd06173">
    <property type="entry name" value="MFS_MefA_like"/>
    <property type="match status" value="1"/>
</dbReference>
<comment type="subcellular location">
    <subcellularLocation>
        <location evidence="1">Cell membrane</location>
        <topology evidence="1">Multi-pass membrane protein</topology>
    </subcellularLocation>
</comment>
<evidence type="ECO:0000259" key="8">
    <source>
        <dbReference type="PROSITE" id="PS50850"/>
    </source>
</evidence>
<feature type="transmembrane region" description="Helical" evidence="7">
    <location>
        <begin position="282"/>
        <end position="302"/>
    </location>
</feature>
<accession>A0A4Q2JII0</accession>
<keyword evidence="2" id="KW-0813">Transport</keyword>
<evidence type="ECO:0000256" key="2">
    <source>
        <dbReference type="ARBA" id="ARBA00022448"/>
    </source>
</evidence>
<organism evidence="9 10">
    <name type="scientific">Agromyces fucosus</name>
    <dbReference type="NCBI Taxonomy" id="41985"/>
    <lineage>
        <taxon>Bacteria</taxon>
        <taxon>Bacillati</taxon>
        <taxon>Actinomycetota</taxon>
        <taxon>Actinomycetes</taxon>
        <taxon>Micrococcales</taxon>
        <taxon>Microbacteriaceae</taxon>
        <taxon>Agromyces</taxon>
    </lineage>
</organism>
<gene>
    <name evidence="9" type="ORF">ESP57_13525</name>
</gene>
<evidence type="ECO:0000256" key="5">
    <source>
        <dbReference type="ARBA" id="ARBA00022989"/>
    </source>
</evidence>
<dbReference type="PANTHER" id="PTHR23513">
    <property type="entry name" value="INTEGRAL MEMBRANE EFFLUX PROTEIN-RELATED"/>
    <property type="match status" value="1"/>
</dbReference>
<feature type="transmembrane region" description="Helical" evidence="7">
    <location>
        <begin position="48"/>
        <end position="69"/>
    </location>
</feature>
<evidence type="ECO:0000313" key="9">
    <source>
        <dbReference type="EMBL" id="RXZ47562.1"/>
    </source>
</evidence>
<dbReference type="InterPro" id="IPR010290">
    <property type="entry name" value="TM_effector"/>
</dbReference>
<feature type="transmembrane region" description="Helical" evidence="7">
    <location>
        <begin position="309"/>
        <end position="326"/>
    </location>
</feature>
<comment type="caution">
    <text evidence="9">The sequence shown here is derived from an EMBL/GenBank/DDBJ whole genome shotgun (WGS) entry which is preliminary data.</text>
</comment>
<dbReference type="InterPro" id="IPR020846">
    <property type="entry name" value="MFS_dom"/>
</dbReference>
<dbReference type="AlphaFoldDB" id="A0A4Q2JII0"/>
<evidence type="ECO:0000256" key="3">
    <source>
        <dbReference type="ARBA" id="ARBA00022475"/>
    </source>
</evidence>
<feature type="transmembrane region" description="Helical" evidence="7">
    <location>
        <begin position="369"/>
        <end position="389"/>
    </location>
</feature>
<proteinExistence type="predicted"/>
<dbReference type="PANTHER" id="PTHR23513:SF11">
    <property type="entry name" value="STAPHYLOFERRIN A TRANSPORTER"/>
    <property type="match status" value="1"/>
</dbReference>
<feature type="transmembrane region" description="Helical" evidence="7">
    <location>
        <begin position="242"/>
        <end position="262"/>
    </location>
</feature>
<dbReference type="EMBL" id="SDPO01000003">
    <property type="protein sequence ID" value="RXZ47562.1"/>
    <property type="molecule type" value="Genomic_DNA"/>
</dbReference>
<evidence type="ECO:0000313" key="10">
    <source>
        <dbReference type="Proteomes" id="UP000292935"/>
    </source>
</evidence>
<feature type="transmembrane region" description="Helical" evidence="7">
    <location>
        <begin position="20"/>
        <end position="42"/>
    </location>
</feature>
<dbReference type="GO" id="GO:0005886">
    <property type="term" value="C:plasma membrane"/>
    <property type="evidence" value="ECO:0007669"/>
    <property type="project" value="UniProtKB-SubCell"/>
</dbReference>
<keyword evidence="4 7" id="KW-0812">Transmembrane</keyword>
<evidence type="ECO:0000256" key="6">
    <source>
        <dbReference type="ARBA" id="ARBA00023136"/>
    </source>
</evidence>
<evidence type="ECO:0000256" key="1">
    <source>
        <dbReference type="ARBA" id="ARBA00004651"/>
    </source>
</evidence>
<keyword evidence="6 7" id="KW-0472">Membrane</keyword>
<dbReference type="GO" id="GO:0022857">
    <property type="term" value="F:transmembrane transporter activity"/>
    <property type="evidence" value="ECO:0007669"/>
    <property type="project" value="InterPro"/>
</dbReference>
<dbReference type="InterPro" id="IPR036259">
    <property type="entry name" value="MFS_trans_sf"/>
</dbReference>
<dbReference type="OrthoDB" id="69054at2"/>
<feature type="domain" description="Major facilitator superfamily (MFS) profile" evidence="8">
    <location>
        <begin position="1"/>
        <end position="423"/>
    </location>
</feature>
<feature type="transmembrane region" description="Helical" evidence="7">
    <location>
        <begin position="395"/>
        <end position="419"/>
    </location>
</feature>
<keyword evidence="5 7" id="KW-1133">Transmembrane helix</keyword>
<protein>
    <submittedName>
        <fullName evidence="9">MFS transporter</fullName>
    </submittedName>
</protein>
<dbReference type="SUPFAM" id="SSF103473">
    <property type="entry name" value="MFS general substrate transporter"/>
    <property type="match status" value="1"/>
</dbReference>
<name>A0A4Q2JII0_9MICO</name>
<sequence>MVSTPRALRPLRNPAYRWLAAALVSSLVGSGIWLVALVWQIVAIGGGAAELSLVAGASAIGMLLTTLLGGALADRIPQRRILLVVEVVRTASVGIVALLSLTGTLAVWQLAAVALVGGVMAGLYYPAYSALLPSVVPEDQLLAANGFEGMARPVLMQAAGPALASALIAVSSPGAALAVAALTGAAAVGCLVKVPDLPVRGEQASEHGEQAEAEASGGSSRHPALALLVDVREGFVYMARTPWLLVTLGFASLLILLIMGPFEVLVPFVIKDAAGGGPQEHALILAAFGIGGAVGSMVVASLRLPRRYLTVMNLLWAFGCLPLAVFGLTDQIWLMVVAAFAVGAAFNGGVVIWGTLLQRRVPSAMLGRVSSLDFFVSLAFMPVSMAIAGPAGETVGLPVVFLIAGVAPLVIGVVAIVAARMTRDEIAHPLDALLVEPAETEPVETDPAEPEPVAPLPVEPVETNAAGVADVPTDDLVPV</sequence>
<evidence type="ECO:0000256" key="4">
    <source>
        <dbReference type="ARBA" id="ARBA00022692"/>
    </source>
</evidence>
<keyword evidence="3" id="KW-1003">Cell membrane</keyword>
<dbReference type="Gene3D" id="1.20.1250.20">
    <property type="entry name" value="MFS general substrate transporter like domains"/>
    <property type="match status" value="1"/>
</dbReference>
<dbReference type="PROSITE" id="PS50850">
    <property type="entry name" value="MFS"/>
    <property type="match status" value="1"/>
</dbReference>
<reference evidence="9 10" key="1">
    <citation type="submission" date="2019-01" db="EMBL/GenBank/DDBJ databases">
        <authorList>
            <person name="Li J."/>
        </authorList>
    </citation>
    <scope>NUCLEOTIDE SEQUENCE [LARGE SCALE GENOMIC DNA]</scope>
    <source>
        <strain evidence="9 10">CCUG 35506</strain>
    </source>
</reference>